<gene>
    <name evidence="3" type="ORF">QTG54_003789</name>
</gene>
<sequence>MNMMEMKPTQTDVLSGRGVSTNNHKGNENFRNIIIDQMDTYAASTKSQKMAISKDVVHRLHNNFTPPGRFLKKDSETKQWVELTMKEATGKTAQAFAYAIRDRRKIKEENQKHEKTEEPATRLSGTKRPASSLDFANEGHSSASTLTHSDEKGKASKQTKTQNKSTGAVSSADQAPLMQQHPQPQLHQDSAATMANSEATRSMLGQMPSSQQQNASLQNVAALQQLLQQQQLQQQLQQQQGLLARAILITQQQQQQRGLQASQSLLPSSQVVLSADELLLRQMLLQGNPLALSQEELRLQGLLLQSNPLALSAEQLQLQGSLRNSLQTQSILSLGGGFNNQQLLRPQVQPNLQQQTLMQQVNTIAEFLRRQQDGNDEQKEG</sequence>
<protein>
    <recommendedName>
        <fullName evidence="2">DUF6824 domain-containing protein</fullName>
    </recommendedName>
</protein>
<feature type="compositionally biased region" description="Low complexity" evidence="1">
    <location>
        <begin position="174"/>
        <end position="188"/>
    </location>
</feature>
<dbReference type="EMBL" id="JATAAI010000005">
    <property type="protein sequence ID" value="KAK1745865.1"/>
    <property type="molecule type" value="Genomic_DNA"/>
</dbReference>
<feature type="domain" description="DUF6824" evidence="2">
    <location>
        <begin position="12"/>
        <end position="96"/>
    </location>
</feature>
<organism evidence="3 4">
    <name type="scientific">Skeletonema marinoi</name>
    <dbReference type="NCBI Taxonomy" id="267567"/>
    <lineage>
        <taxon>Eukaryota</taxon>
        <taxon>Sar</taxon>
        <taxon>Stramenopiles</taxon>
        <taxon>Ochrophyta</taxon>
        <taxon>Bacillariophyta</taxon>
        <taxon>Coscinodiscophyceae</taxon>
        <taxon>Thalassiosirophycidae</taxon>
        <taxon>Thalassiosirales</taxon>
        <taxon>Skeletonemataceae</taxon>
        <taxon>Skeletonema</taxon>
        <taxon>Skeletonema marinoi-dohrnii complex</taxon>
    </lineage>
</organism>
<keyword evidence="4" id="KW-1185">Reference proteome</keyword>
<feature type="compositionally biased region" description="Polar residues" evidence="1">
    <location>
        <begin position="8"/>
        <end position="24"/>
    </location>
</feature>
<evidence type="ECO:0000259" key="2">
    <source>
        <dbReference type="Pfam" id="PF20710"/>
    </source>
</evidence>
<proteinExistence type="predicted"/>
<dbReference type="Pfam" id="PF20710">
    <property type="entry name" value="DUF6824"/>
    <property type="match status" value="1"/>
</dbReference>
<evidence type="ECO:0000313" key="3">
    <source>
        <dbReference type="EMBL" id="KAK1745865.1"/>
    </source>
</evidence>
<feature type="compositionally biased region" description="Basic and acidic residues" evidence="1">
    <location>
        <begin position="105"/>
        <end position="120"/>
    </location>
</feature>
<accession>A0AAD8YIU7</accession>
<evidence type="ECO:0000256" key="1">
    <source>
        <dbReference type="SAM" id="MobiDB-lite"/>
    </source>
</evidence>
<dbReference type="Proteomes" id="UP001224775">
    <property type="component" value="Unassembled WGS sequence"/>
</dbReference>
<feature type="compositionally biased region" description="Polar residues" evidence="1">
    <location>
        <begin position="156"/>
        <end position="173"/>
    </location>
</feature>
<evidence type="ECO:0000313" key="4">
    <source>
        <dbReference type="Proteomes" id="UP001224775"/>
    </source>
</evidence>
<feature type="region of interest" description="Disordered" evidence="1">
    <location>
        <begin position="104"/>
        <end position="193"/>
    </location>
</feature>
<name>A0AAD8YIU7_9STRA</name>
<reference evidence="3" key="1">
    <citation type="submission" date="2023-06" db="EMBL/GenBank/DDBJ databases">
        <title>Survivors Of The Sea: Transcriptome response of Skeletonema marinoi to long-term dormancy.</title>
        <authorList>
            <person name="Pinder M.I.M."/>
            <person name="Kourtchenko O."/>
            <person name="Robertson E.K."/>
            <person name="Larsson T."/>
            <person name="Maumus F."/>
            <person name="Osuna-Cruz C.M."/>
            <person name="Vancaester E."/>
            <person name="Stenow R."/>
            <person name="Vandepoele K."/>
            <person name="Ploug H."/>
            <person name="Bruchert V."/>
            <person name="Godhe A."/>
            <person name="Topel M."/>
        </authorList>
    </citation>
    <scope>NUCLEOTIDE SEQUENCE</scope>
    <source>
        <strain evidence="3">R05AC</strain>
    </source>
</reference>
<feature type="region of interest" description="Disordered" evidence="1">
    <location>
        <begin position="1"/>
        <end position="25"/>
    </location>
</feature>
<comment type="caution">
    <text evidence="3">The sequence shown here is derived from an EMBL/GenBank/DDBJ whole genome shotgun (WGS) entry which is preliminary data.</text>
</comment>
<dbReference type="AlphaFoldDB" id="A0AAD8YIU7"/>
<dbReference type="InterPro" id="IPR049227">
    <property type="entry name" value="DUF6824"/>
</dbReference>